<feature type="chain" id="PRO_5028919204" description="YD repeat-containing protein" evidence="1">
    <location>
        <begin position="20"/>
        <end position="305"/>
    </location>
</feature>
<dbReference type="EMBL" id="CP060139">
    <property type="protein sequence ID" value="QNR24231.1"/>
    <property type="molecule type" value="Genomic_DNA"/>
</dbReference>
<keyword evidence="1" id="KW-0732">Signal</keyword>
<sequence length="305" mass="35999">MKKKTPLFLIMLLSSSLLSAQSMPYLLQHLEYQAPDWDQHLQLQINAAKDTVICSSGRNIEPGLIQEDHYDLSGNWIGVDRILKEGDAALRRYNYNNSELLVLFNEQKQIQNLNRISSEASAVHRSYEWQDSLILRVNENRENKILEWVFIYSPDFNRLNKVKHYENGQEAAEFRFSYNSAGQLLKEEHWAEGSLQRLVSYQYEEGRLHALILTDLVKIENNVQEKHFYQYQDDGWYTKEVQWVNLDNNQLQKRQLSSFNAQGQLLENKKIYYSPEGSHQNIDLYSYPESDSESWLNLSLRIDRR</sequence>
<proteinExistence type="predicted"/>
<dbReference type="Proteomes" id="UP000516305">
    <property type="component" value="Chromosome"/>
</dbReference>
<dbReference type="KEGG" id="chyd:H4K34_17965"/>
<evidence type="ECO:0000256" key="1">
    <source>
        <dbReference type="SAM" id="SignalP"/>
    </source>
</evidence>
<gene>
    <name evidence="2" type="ORF">H4K34_17965</name>
</gene>
<name>A0A7H0VET3_9FLAO</name>
<keyword evidence="3" id="KW-1185">Reference proteome</keyword>
<evidence type="ECO:0000313" key="3">
    <source>
        <dbReference type="Proteomes" id="UP000516305"/>
    </source>
</evidence>
<protein>
    <recommendedName>
        <fullName evidence="4">YD repeat-containing protein</fullName>
    </recommendedName>
</protein>
<accession>A0A7H0VET3</accession>
<reference evidence="2 3" key="1">
    <citation type="submission" date="2020-08" db="EMBL/GenBank/DDBJ databases">
        <title>Croceimicrobium hydrocarbonivorans gen. nov., sp. nov., a novel marine bacterium isolated from a bacterial consortium that degrades polyethylene terephthalate.</title>
        <authorList>
            <person name="Liu R."/>
        </authorList>
    </citation>
    <scope>NUCLEOTIDE SEQUENCE [LARGE SCALE GENOMIC DNA]</scope>
    <source>
        <strain evidence="2 3">A20-9</strain>
    </source>
</reference>
<feature type="signal peptide" evidence="1">
    <location>
        <begin position="1"/>
        <end position="19"/>
    </location>
</feature>
<organism evidence="2 3">
    <name type="scientific">Croceimicrobium hydrocarbonivorans</name>
    <dbReference type="NCBI Taxonomy" id="2761580"/>
    <lineage>
        <taxon>Bacteria</taxon>
        <taxon>Pseudomonadati</taxon>
        <taxon>Bacteroidota</taxon>
        <taxon>Flavobacteriia</taxon>
        <taxon>Flavobacteriales</taxon>
        <taxon>Owenweeksiaceae</taxon>
        <taxon>Croceimicrobium</taxon>
    </lineage>
</organism>
<evidence type="ECO:0008006" key="4">
    <source>
        <dbReference type="Google" id="ProtNLM"/>
    </source>
</evidence>
<evidence type="ECO:0000313" key="2">
    <source>
        <dbReference type="EMBL" id="QNR24231.1"/>
    </source>
</evidence>
<dbReference type="RefSeq" id="WP_210758760.1">
    <property type="nucleotide sequence ID" value="NZ_CP060139.1"/>
</dbReference>
<dbReference type="AlphaFoldDB" id="A0A7H0VET3"/>